<dbReference type="Pfam" id="PF16859">
    <property type="entry name" value="TetR_C_11"/>
    <property type="match status" value="1"/>
</dbReference>
<dbReference type="PROSITE" id="PS50977">
    <property type="entry name" value="HTH_TETR_2"/>
    <property type="match status" value="1"/>
</dbReference>
<evidence type="ECO:0000256" key="2">
    <source>
        <dbReference type="ARBA" id="ARBA00023125"/>
    </source>
</evidence>
<protein>
    <submittedName>
        <fullName evidence="6">TetR/AcrR family transcriptional regulator C-terminal ligand-binding domain-containing protein</fullName>
    </submittedName>
</protein>
<name>A0ABW4A3K9_9ACTN</name>
<feature type="domain" description="HTH tetR-type" evidence="5">
    <location>
        <begin position="16"/>
        <end position="76"/>
    </location>
</feature>
<evidence type="ECO:0000259" key="5">
    <source>
        <dbReference type="PROSITE" id="PS50977"/>
    </source>
</evidence>
<dbReference type="Pfam" id="PF00440">
    <property type="entry name" value="TetR_N"/>
    <property type="match status" value="1"/>
</dbReference>
<dbReference type="InterPro" id="IPR009057">
    <property type="entry name" value="Homeodomain-like_sf"/>
</dbReference>
<dbReference type="SUPFAM" id="SSF46689">
    <property type="entry name" value="Homeodomain-like"/>
    <property type="match status" value="1"/>
</dbReference>
<evidence type="ECO:0000256" key="4">
    <source>
        <dbReference type="PROSITE-ProRule" id="PRU00335"/>
    </source>
</evidence>
<dbReference type="PANTHER" id="PTHR30055">
    <property type="entry name" value="HTH-TYPE TRANSCRIPTIONAL REGULATOR RUTR"/>
    <property type="match status" value="1"/>
</dbReference>
<dbReference type="PRINTS" id="PR00455">
    <property type="entry name" value="HTHTETR"/>
</dbReference>
<sequence>MTEAVQGSRRGRPRDPDVEDRVFDAAIELYGRTGWAGFNFEGVARVSGIGKAALYRRWSHRAQLLNDALKARWIRVDDIDTGDIRGDLLAVARLLLDVLTGIRGEVYLRILTDTGLHPEVHEATADYRAGVVAPSRAMVHRAAARGELPAGTDPGLVIDLVVGAVQNHVLTTPPELRDRMQERMHAYAEQVVDTVLRGVRG</sequence>
<evidence type="ECO:0000313" key="6">
    <source>
        <dbReference type="EMBL" id="MFD1365078.1"/>
    </source>
</evidence>
<dbReference type="RefSeq" id="WP_317795192.1">
    <property type="nucleotide sequence ID" value="NZ_AP028461.1"/>
</dbReference>
<keyword evidence="2 4" id="KW-0238">DNA-binding</keyword>
<dbReference type="InterPro" id="IPR001647">
    <property type="entry name" value="HTH_TetR"/>
</dbReference>
<dbReference type="InterPro" id="IPR050109">
    <property type="entry name" value="HTH-type_TetR-like_transc_reg"/>
</dbReference>
<reference evidence="7" key="1">
    <citation type="journal article" date="2019" name="Int. J. Syst. Evol. Microbiol.">
        <title>The Global Catalogue of Microorganisms (GCM) 10K type strain sequencing project: providing services to taxonomists for standard genome sequencing and annotation.</title>
        <authorList>
            <consortium name="The Broad Institute Genomics Platform"/>
            <consortium name="The Broad Institute Genome Sequencing Center for Infectious Disease"/>
            <person name="Wu L."/>
            <person name="Ma J."/>
        </authorList>
    </citation>
    <scope>NUCLEOTIDE SEQUENCE [LARGE SCALE GENOMIC DNA]</scope>
    <source>
        <strain evidence="7">CCM 7526</strain>
    </source>
</reference>
<organism evidence="6 7">
    <name type="scientific">Actinoplanes sichuanensis</name>
    <dbReference type="NCBI Taxonomy" id="512349"/>
    <lineage>
        <taxon>Bacteria</taxon>
        <taxon>Bacillati</taxon>
        <taxon>Actinomycetota</taxon>
        <taxon>Actinomycetes</taxon>
        <taxon>Micromonosporales</taxon>
        <taxon>Micromonosporaceae</taxon>
        <taxon>Actinoplanes</taxon>
    </lineage>
</organism>
<feature type="DNA-binding region" description="H-T-H motif" evidence="4">
    <location>
        <begin position="39"/>
        <end position="58"/>
    </location>
</feature>
<dbReference type="SUPFAM" id="SSF48498">
    <property type="entry name" value="Tetracyclin repressor-like, C-terminal domain"/>
    <property type="match status" value="1"/>
</dbReference>
<gene>
    <name evidence="6" type="ORF">ACFQ5G_06940</name>
</gene>
<dbReference type="InterPro" id="IPR036271">
    <property type="entry name" value="Tet_transcr_reg_TetR-rel_C_sf"/>
</dbReference>
<dbReference type="InterPro" id="IPR011075">
    <property type="entry name" value="TetR_C"/>
</dbReference>
<accession>A0ABW4A3K9</accession>
<keyword evidence="7" id="KW-1185">Reference proteome</keyword>
<dbReference type="Proteomes" id="UP001597183">
    <property type="component" value="Unassembled WGS sequence"/>
</dbReference>
<dbReference type="PANTHER" id="PTHR30055:SF148">
    <property type="entry name" value="TETR-FAMILY TRANSCRIPTIONAL REGULATOR"/>
    <property type="match status" value="1"/>
</dbReference>
<dbReference type="EMBL" id="JBHTMK010000007">
    <property type="protein sequence ID" value="MFD1365078.1"/>
    <property type="molecule type" value="Genomic_DNA"/>
</dbReference>
<keyword evidence="3" id="KW-0804">Transcription</keyword>
<dbReference type="Gene3D" id="1.10.10.60">
    <property type="entry name" value="Homeodomain-like"/>
    <property type="match status" value="1"/>
</dbReference>
<keyword evidence="1" id="KW-0805">Transcription regulation</keyword>
<proteinExistence type="predicted"/>
<evidence type="ECO:0000256" key="1">
    <source>
        <dbReference type="ARBA" id="ARBA00023015"/>
    </source>
</evidence>
<dbReference type="Gene3D" id="1.10.357.10">
    <property type="entry name" value="Tetracycline Repressor, domain 2"/>
    <property type="match status" value="1"/>
</dbReference>
<evidence type="ECO:0000256" key="3">
    <source>
        <dbReference type="ARBA" id="ARBA00023163"/>
    </source>
</evidence>
<comment type="caution">
    <text evidence="6">The sequence shown here is derived from an EMBL/GenBank/DDBJ whole genome shotgun (WGS) entry which is preliminary data.</text>
</comment>
<evidence type="ECO:0000313" key="7">
    <source>
        <dbReference type="Proteomes" id="UP001597183"/>
    </source>
</evidence>